<evidence type="ECO:0000313" key="4">
    <source>
        <dbReference type="EMBL" id="NYD50280.1"/>
    </source>
</evidence>
<dbReference type="PANTHER" id="PTHR48106">
    <property type="entry name" value="QUINONE OXIDOREDUCTASE PIG3-RELATED"/>
    <property type="match status" value="1"/>
</dbReference>
<sequence>MRALSATGDDGLVELVRVPEPSVAAGEVLVDVQAVSVNRGELHRLTSATAGWRPGWDFAGVVADQESGTARAAGHLLPGTRVFGIADGGSWAERVAVPAARLAVIPDGLTVEWAATLPTAGLTALRTLRMAGDLAGARVLVTGAAGGVGRFAVQLARRFKAEVTAVVGRPERGEGLAALGTAEVVVGVEGVGGRIRPRPGGRRR</sequence>
<dbReference type="GO" id="GO:0070402">
    <property type="term" value="F:NADPH binding"/>
    <property type="evidence" value="ECO:0007669"/>
    <property type="project" value="TreeGrafter"/>
</dbReference>
<dbReference type="InterPro" id="IPR020843">
    <property type="entry name" value="ER"/>
</dbReference>
<dbReference type="EMBL" id="JACCBA010000001">
    <property type="protein sequence ID" value="NYD50280.1"/>
    <property type="molecule type" value="Genomic_DNA"/>
</dbReference>
<dbReference type="Gene3D" id="3.90.180.10">
    <property type="entry name" value="Medium-chain alcohol dehydrogenases, catalytic domain"/>
    <property type="match status" value="1"/>
</dbReference>
<dbReference type="RefSeq" id="WP_179846869.1">
    <property type="nucleotide sequence ID" value="NZ_JACCBA010000001.1"/>
</dbReference>
<evidence type="ECO:0000259" key="3">
    <source>
        <dbReference type="SMART" id="SM00829"/>
    </source>
</evidence>
<gene>
    <name evidence="4" type="ORF">BJY14_006263</name>
</gene>
<protein>
    <submittedName>
        <fullName evidence="4">NADPH:quinone reductase-like Zn-dependent oxidoreductase</fullName>
    </submittedName>
</protein>
<dbReference type="SUPFAM" id="SSF50129">
    <property type="entry name" value="GroES-like"/>
    <property type="match status" value="1"/>
</dbReference>
<dbReference type="SMART" id="SM00829">
    <property type="entry name" value="PKS_ER"/>
    <property type="match status" value="1"/>
</dbReference>
<dbReference type="PANTHER" id="PTHR48106:SF18">
    <property type="entry name" value="QUINONE OXIDOREDUCTASE PIG3"/>
    <property type="match status" value="1"/>
</dbReference>
<dbReference type="Gene3D" id="3.40.50.720">
    <property type="entry name" value="NAD(P)-binding Rossmann-like Domain"/>
    <property type="match status" value="1"/>
</dbReference>
<keyword evidence="1" id="KW-0521">NADP</keyword>
<accession>A0A7Y9EM31</accession>
<proteinExistence type="predicted"/>
<evidence type="ECO:0000256" key="1">
    <source>
        <dbReference type="ARBA" id="ARBA00022857"/>
    </source>
</evidence>
<evidence type="ECO:0000313" key="5">
    <source>
        <dbReference type="Proteomes" id="UP000529783"/>
    </source>
</evidence>
<dbReference type="SUPFAM" id="SSF51735">
    <property type="entry name" value="NAD(P)-binding Rossmann-fold domains"/>
    <property type="match status" value="1"/>
</dbReference>
<dbReference type="AlphaFoldDB" id="A0A7Y9EM31"/>
<comment type="caution">
    <text evidence="4">The sequence shown here is derived from an EMBL/GenBank/DDBJ whole genome shotgun (WGS) entry which is preliminary data.</text>
</comment>
<dbReference type="GO" id="GO:0016651">
    <property type="term" value="F:oxidoreductase activity, acting on NAD(P)H"/>
    <property type="evidence" value="ECO:0007669"/>
    <property type="project" value="TreeGrafter"/>
</dbReference>
<organism evidence="4 5">
    <name type="scientific">Actinomadura luteofluorescens</name>
    <dbReference type="NCBI Taxonomy" id="46163"/>
    <lineage>
        <taxon>Bacteria</taxon>
        <taxon>Bacillati</taxon>
        <taxon>Actinomycetota</taxon>
        <taxon>Actinomycetes</taxon>
        <taxon>Streptosporangiales</taxon>
        <taxon>Thermomonosporaceae</taxon>
        <taxon>Actinomadura</taxon>
    </lineage>
</organism>
<evidence type="ECO:0000256" key="2">
    <source>
        <dbReference type="ARBA" id="ARBA00023002"/>
    </source>
</evidence>
<dbReference type="Pfam" id="PF08240">
    <property type="entry name" value="ADH_N"/>
    <property type="match status" value="1"/>
</dbReference>
<keyword evidence="2" id="KW-0560">Oxidoreductase</keyword>
<feature type="domain" description="Enoyl reductase (ER)" evidence="3">
    <location>
        <begin position="8"/>
        <end position="203"/>
    </location>
</feature>
<dbReference type="InterPro" id="IPR013154">
    <property type="entry name" value="ADH-like_N"/>
</dbReference>
<name>A0A7Y9EM31_9ACTN</name>
<dbReference type="Proteomes" id="UP000529783">
    <property type="component" value="Unassembled WGS sequence"/>
</dbReference>
<dbReference type="InterPro" id="IPR011032">
    <property type="entry name" value="GroES-like_sf"/>
</dbReference>
<keyword evidence="5" id="KW-1185">Reference proteome</keyword>
<reference evidence="4 5" key="1">
    <citation type="submission" date="2020-07" db="EMBL/GenBank/DDBJ databases">
        <title>Sequencing the genomes of 1000 actinobacteria strains.</title>
        <authorList>
            <person name="Klenk H.-P."/>
        </authorList>
    </citation>
    <scope>NUCLEOTIDE SEQUENCE [LARGE SCALE GENOMIC DNA]</scope>
    <source>
        <strain evidence="4 5">DSM 40398</strain>
    </source>
</reference>
<dbReference type="InterPro" id="IPR036291">
    <property type="entry name" value="NAD(P)-bd_dom_sf"/>
</dbReference>